<dbReference type="Gene3D" id="3.40.630.30">
    <property type="match status" value="1"/>
</dbReference>
<reference evidence="2" key="1">
    <citation type="submission" date="2022-10" db="EMBL/GenBank/DDBJ databases">
        <title>The complete genomes of actinobacterial strains from the NBC collection.</title>
        <authorList>
            <person name="Joergensen T.S."/>
            <person name="Alvarez Arevalo M."/>
            <person name="Sterndorff E.B."/>
            <person name="Faurdal D."/>
            <person name="Vuksanovic O."/>
            <person name="Mourched A.-S."/>
            <person name="Charusanti P."/>
            <person name="Shaw S."/>
            <person name="Blin K."/>
            <person name="Weber T."/>
        </authorList>
    </citation>
    <scope>NUCLEOTIDE SEQUENCE</scope>
    <source>
        <strain evidence="2">NBC_01256</strain>
    </source>
</reference>
<dbReference type="Proteomes" id="UP001432292">
    <property type="component" value="Chromosome"/>
</dbReference>
<dbReference type="InterPro" id="IPR000182">
    <property type="entry name" value="GNAT_dom"/>
</dbReference>
<name>A0ABZ1VGN5_9ACTN</name>
<dbReference type="SUPFAM" id="SSF55729">
    <property type="entry name" value="Acyl-CoA N-acyltransferases (Nat)"/>
    <property type="match status" value="1"/>
</dbReference>
<dbReference type="EMBL" id="CP108473">
    <property type="protein sequence ID" value="WUS20985.1"/>
    <property type="molecule type" value="Genomic_DNA"/>
</dbReference>
<accession>A0ABZ1VGN5</accession>
<keyword evidence="3" id="KW-1185">Reference proteome</keyword>
<proteinExistence type="predicted"/>
<sequence>MPELKRLHAGHAPAVLAFELANRTYFAASVSDRGDDYFDRFTDRYNALLAEQEAGSCAFHVLVAEGGSVLGRFNLYDLEDGTAELGYRVAQHVAGRGLATATVRELCRLAAARYRLRTLRAGTAHGNVASQKVLVKAGFVPVGPAELGGKPGTWYERDLVLQQ</sequence>
<evidence type="ECO:0000259" key="1">
    <source>
        <dbReference type="PROSITE" id="PS51186"/>
    </source>
</evidence>
<dbReference type="PROSITE" id="PS51186">
    <property type="entry name" value="GNAT"/>
    <property type="match status" value="1"/>
</dbReference>
<evidence type="ECO:0000313" key="3">
    <source>
        <dbReference type="Proteomes" id="UP001432292"/>
    </source>
</evidence>
<dbReference type="InterPro" id="IPR016181">
    <property type="entry name" value="Acyl_CoA_acyltransferase"/>
</dbReference>
<dbReference type="PANTHER" id="PTHR43792">
    <property type="entry name" value="GNAT FAMILY, PUTATIVE (AFU_ORTHOLOGUE AFUA_3G00765)-RELATED-RELATED"/>
    <property type="match status" value="1"/>
</dbReference>
<evidence type="ECO:0000313" key="2">
    <source>
        <dbReference type="EMBL" id="WUS20985.1"/>
    </source>
</evidence>
<dbReference type="RefSeq" id="WP_328692115.1">
    <property type="nucleotide sequence ID" value="NZ_CP108005.1"/>
</dbReference>
<dbReference type="InterPro" id="IPR051531">
    <property type="entry name" value="N-acetyltransferase"/>
</dbReference>
<feature type="domain" description="N-acetyltransferase" evidence="1">
    <location>
        <begin position="16"/>
        <end position="160"/>
    </location>
</feature>
<protein>
    <submittedName>
        <fullName evidence="2">GNAT family N-acetyltransferase</fullName>
    </submittedName>
</protein>
<dbReference type="Pfam" id="PF13302">
    <property type="entry name" value="Acetyltransf_3"/>
    <property type="match status" value="1"/>
</dbReference>
<organism evidence="2 3">
    <name type="scientific">Streptomyces caniferus</name>
    <dbReference type="NCBI Taxonomy" id="285557"/>
    <lineage>
        <taxon>Bacteria</taxon>
        <taxon>Bacillati</taxon>
        <taxon>Actinomycetota</taxon>
        <taxon>Actinomycetes</taxon>
        <taxon>Kitasatosporales</taxon>
        <taxon>Streptomycetaceae</taxon>
        <taxon>Streptomyces</taxon>
    </lineage>
</organism>
<gene>
    <name evidence="2" type="ORF">OG727_00975</name>
</gene>